<dbReference type="AlphaFoldDB" id="A0AAD5L4I1"/>
<dbReference type="EMBL" id="JAKCXM010004909">
    <property type="protein sequence ID" value="KAJ0389098.1"/>
    <property type="molecule type" value="Genomic_DNA"/>
</dbReference>
<evidence type="ECO:0000313" key="2">
    <source>
        <dbReference type="EMBL" id="KAJ0389098.1"/>
    </source>
</evidence>
<name>A0AAD5L4I1_PYTIN</name>
<sequence>MLDEAAAVAARDDGEVFPTHTIGYDVAPSRQPRLRLRPMKDDEYDAAASAVGRAAAELACKITDADDWTTIEGYPATANHAAPARTPARRSAGRPRRDTTRHHA</sequence>
<organism evidence="2 3">
    <name type="scientific">Pythium insidiosum</name>
    <name type="common">Pythiosis disease agent</name>
    <dbReference type="NCBI Taxonomy" id="114742"/>
    <lineage>
        <taxon>Eukaryota</taxon>
        <taxon>Sar</taxon>
        <taxon>Stramenopiles</taxon>
        <taxon>Oomycota</taxon>
        <taxon>Peronosporomycetes</taxon>
        <taxon>Pythiales</taxon>
        <taxon>Pythiaceae</taxon>
        <taxon>Pythium</taxon>
    </lineage>
</organism>
<evidence type="ECO:0000313" key="3">
    <source>
        <dbReference type="Proteomes" id="UP001209570"/>
    </source>
</evidence>
<comment type="caution">
    <text evidence="2">The sequence shown here is derived from an EMBL/GenBank/DDBJ whole genome shotgun (WGS) entry which is preliminary data.</text>
</comment>
<gene>
    <name evidence="2" type="ORF">P43SY_011930</name>
</gene>
<protein>
    <submittedName>
        <fullName evidence="2">Uncharacterized protein</fullName>
    </submittedName>
</protein>
<feature type="compositionally biased region" description="Low complexity" evidence="1">
    <location>
        <begin position="75"/>
        <end position="86"/>
    </location>
</feature>
<evidence type="ECO:0000256" key="1">
    <source>
        <dbReference type="SAM" id="MobiDB-lite"/>
    </source>
</evidence>
<reference evidence="2" key="1">
    <citation type="submission" date="2021-12" db="EMBL/GenBank/DDBJ databases">
        <title>Prjna785345.</title>
        <authorList>
            <person name="Rujirawat T."/>
            <person name="Krajaejun T."/>
        </authorList>
    </citation>
    <scope>NUCLEOTIDE SEQUENCE</scope>
    <source>
        <strain evidence="2">Pi057C3</strain>
    </source>
</reference>
<dbReference type="Proteomes" id="UP001209570">
    <property type="component" value="Unassembled WGS sequence"/>
</dbReference>
<feature type="compositionally biased region" description="Basic residues" evidence="1">
    <location>
        <begin position="87"/>
        <end position="104"/>
    </location>
</feature>
<feature type="region of interest" description="Disordered" evidence="1">
    <location>
        <begin position="74"/>
        <end position="104"/>
    </location>
</feature>
<accession>A0AAD5L4I1</accession>
<keyword evidence="3" id="KW-1185">Reference proteome</keyword>
<proteinExistence type="predicted"/>